<dbReference type="PANTHER" id="PTHR35089:SF1">
    <property type="entry name" value="CHAPERONE PROTEIN SKP"/>
    <property type="match status" value="1"/>
</dbReference>
<dbReference type="PANTHER" id="PTHR35089">
    <property type="entry name" value="CHAPERONE PROTEIN SKP"/>
    <property type="match status" value="1"/>
</dbReference>
<comment type="caution">
    <text evidence="4">The sequence shown here is derived from an EMBL/GenBank/DDBJ whole genome shotgun (WGS) entry which is preliminary data.</text>
</comment>
<reference evidence="4" key="1">
    <citation type="journal article" date="2014" name="Int. J. Syst. Evol. Microbiol.">
        <title>Complete genome sequence of Corynebacterium casei LMG S-19264T (=DSM 44701T), isolated from a smear-ripened cheese.</title>
        <authorList>
            <consortium name="US DOE Joint Genome Institute (JGI-PGF)"/>
            <person name="Walter F."/>
            <person name="Albersmeier A."/>
            <person name="Kalinowski J."/>
            <person name="Ruckert C."/>
        </authorList>
    </citation>
    <scope>NUCLEOTIDE SEQUENCE</scope>
    <source>
        <strain evidence="4">CGMCC 1.15958</strain>
    </source>
</reference>
<dbReference type="GO" id="GO:0051082">
    <property type="term" value="F:unfolded protein binding"/>
    <property type="evidence" value="ECO:0007669"/>
    <property type="project" value="InterPro"/>
</dbReference>
<feature type="chain" id="PRO_5036834308" description="OmpH family outer membrane protein" evidence="3">
    <location>
        <begin position="22"/>
        <end position="191"/>
    </location>
</feature>
<protein>
    <recommendedName>
        <fullName evidence="6">OmpH family outer membrane protein</fullName>
    </recommendedName>
</protein>
<evidence type="ECO:0000256" key="3">
    <source>
        <dbReference type="SAM" id="SignalP"/>
    </source>
</evidence>
<evidence type="ECO:0000313" key="4">
    <source>
        <dbReference type="EMBL" id="GGD79280.1"/>
    </source>
</evidence>
<comment type="similarity">
    <text evidence="1">Belongs to the Skp family.</text>
</comment>
<dbReference type="GO" id="GO:0050821">
    <property type="term" value="P:protein stabilization"/>
    <property type="evidence" value="ECO:0007669"/>
    <property type="project" value="TreeGrafter"/>
</dbReference>
<dbReference type="SUPFAM" id="SSF111384">
    <property type="entry name" value="OmpH-like"/>
    <property type="match status" value="1"/>
</dbReference>
<reference evidence="4" key="2">
    <citation type="submission" date="2020-09" db="EMBL/GenBank/DDBJ databases">
        <authorList>
            <person name="Sun Q."/>
            <person name="Zhou Y."/>
        </authorList>
    </citation>
    <scope>NUCLEOTIDE SEQUENCE</scope>
    <source>
        <strain evidence="4">CGMCC 1.15958</strain>
    </source>
</reference>
<dbReference type="EMBL" id="BMKK01000014">
    <property type="protein sequence ID" value="GGD79280.1"/>
    <property type="molecule type" value="Genomic_DNA"/>
</dbReference>
<accession>A0A916Z6Q4</accession>
<dbReference type="InterPro" id="IPR024930">
    <property type="entry name" value="Skp_dom_sf"/>
</dbReference>
<dbReference type="InterPro" id="IPR005632">
    <property type="entry name" value="Chaperone_Skp"/>
</dbReference>
<proteinExistence type="inferred from homology"/>
<organism evidence="4 5">
    <name type="scientific">Emticicia aquatilis</name>
    <dbReference type="NCBI Taxonomy" id="1537369"/>
    <lineage>
        <taxon>Bacteria</taxon>
        <taxon>Pseudomonadati</taxon>
        <taxon>Bacteroidota</taxon>
        <taxon>Cytophagia</taxon>
        <taxon>Cytophagales</taxon>
        <taxon>Leadbetterellaceae</taxon>
        <taxon>Emticicia</taxon>
    </lineage>
</organism>
<evidence type="ECO:0000256" key="2">
    <source>
        <dbReference type="ARBA" id="ARBA00022729"/>
    </source>
</evidence>
<feature type="signal peptide" evidence="3">
    <location>
        <begin position="1"/>
        <end position="21"/>
    </location>
</feature>
<dbReference type="RefSeq" id="WP_188770494.1">
    <property type="nucleotide sequence ID" value="NZ_BMKK01000014.1"/>
</dbReference>
<dbReference type="SMART" id="SM00935">
    <property type="entry name" value="OmpH"/>
    <property type="match status" value="1"/>
</dbReference>
<keyword evidence="2 3" id="KW-0732">Signal</keyword>
<gene>
    <name evidence="4" type="ORF">GCM10011514_49130</name>
</gene>
<evidence type="ECO:0000313" key="5">
    <source>
        <dbReference type="Proteomes" id="UP000609064"/>
    </source>
</evidence>
<dbReference type="AlphaFoldDB" id="A0A916Z6Q4"/>
<dbReference type="Gene3D" id="3.30.910.20">
    <property type="entry name" value="Skp domain"/>
    <property type="match status" value="1"/>
</dbReference>
<sequence length="191" mass="20918">MKTKFFAAIITALMFVGMANAQTTKIGYTNVDYILNNIPDAKDIENKLKTEKAQYDKLLQDKIAAFQAKYEDYQKNGATMSAVIKADREKELQSGQTAIQEFQQNSETALQQKQQQLLAPVLEKIDKTVKDVAKENGYTYVFNTDAGPGTTPILLVAPDADNISDLVFKKLGVTPPAKTAAATTPAPAPKK</sequence>
<name>A0A916Z6Q4_9BACT</name>
<dbReference type="GO" id="GO:0005829">
    <property type="term" value="C:cytosol"/>
    <property type="evidence" value="ECO:0007669"/>
    <property type="project" value="TreeGrafter"/>
</dbReference>
<evidence type="ECO:0000256" key="1">
    <source>
        <dbReference type="ARBA" id="ARBA00009091"/>
    </source>
</evidence>
<dbReference type="Pfam" id="PF03938">
    <property type="entry name" value="OmpH"/>
    <property type="match status" value="1"/>
</dbReference>
<evidence type="ECO:0008006" key="6">
    <source>
        <dbReference type="Google" id="ProtNLM"/>
    </source>
</evidence>
<keyword evidence="5" id="KW-1185">Reference proteome</keyword>
<dbReference type="Proteomes" id="UP000609064">
    <property type="component" value="Unassembled WGS sequence"/>
</dbReference>